<dbReference type="Proteomes" id="UP000095358">
    <property type="component" value="Unassembled WGS sequence"/>
</dbReference>
<dbReference type="Gene3D" id="3.10.20.250">
    <property type="entry name" value="YML108W-like"/>
    <property type="match status" value="1"/>
</dbReference>
<dbReference type="VEuPathDB" id="FungiDB:AWRI3580_g1950"/>
<keyword evidence="2" id="KW-1185">Reference proteome</keyword>
<reference evidence="2" key="1">
    <citation type="journal article" date="2016" name="Genome Announc.">
        <title>Genome sequences of three species of Hanseniaspora isolated from spontaneous wine fermentations.</title>
        <authorList>
            <person name="Sternes P.R."/>
            <person name="Lee D."/>
            <person name="Kutyna D.R."/>
            <person name="Borneman A.R."/>
        </authorList>
    </citation>
    <scope>NUCLEOTIDE SEQUENCE [LARGE SCALE GENOMIC DNA]</scope>
    <source>
        <strain evidence="2">AWRI3580</strain>
    </source>
</reference>
<accession>A0A1E5RPK2</accession>
<gene>
    <name evidence="1" type="ORF">AWRI3580_g1950</name>
</gene>
<sequence>MSEENVTYYKMMVLLESNAEISEEEQTINDEEKNSIKVSHEFLDELQLDIKVGEEYLDDLNKWFDSFDEKISIPNDGFIKYEITNDGLIILLVNKQKEAIVEDIKKYVKEHCKQE</sequence>
<organism evidence="1 2">
    <name type="scientific">Hanseniaspora uvarum</name>
    <name type="common">Yeast</name>
    <name type="synonym">Kloeckera apiculata</name>
    <dbReference type="NCBI Taxonomy" id="29833"/>
    <lineage>
        <taxon>Eukaryota</taxon>
        <taxon>Fungi</taxon>
        <taxon>Dikarya</taxon>
        <taxon>Ascomycota</taxon>
        <taxon>Saccharomycotina</taxon>
        <taxon>Saccharomycetes</taxon>
        <taxon>Saccharomycodales</taxon>
        <taxon>Saccharomycodaceae</taxon>
        <taxon>Hanseniaspora</taxon>
    </lineage>
</organism>
<dbReference type="AlphaFoldDB" id="A0A1E5RPK2"/>
<evidence type="ECO:0000313" key="2">
    <source>
        <dbReference type="Proteomes" id="UP000095358"/>
    </source>
</evidence>
<dbReference type="InterPro" id="IPR015080">
    <property type="entry name" value="DUF1892"/>
</dbReference>
<protein>
    <submittedName>
        <fullName evidence="1">Uncharacterized protein</fullName>
    </submittedName>
</protein>
<comment type="caution">
    <text evidence="1">The sequence shown here is derived from an EMBL/GenBank/DDBJ whole genome shotgun (WGS) entry which is preliminary data.</text>
</comment>
<dbReference type="SUPFAM" id="SSF89975">
    <property type="entry name" value="Hypothetical protein Yml108w"/>
    <property type="match status" value="1"/>
</dbReference>
<dbReference type="EMBL" id="LPNN01000004">
    <property type="protein sequence ID" value="OEJ88817.1"/>
    <property type="molecule type" value="Genomic_DNA"/>
</dbReference>
<name>A0A1E5RPK2_HANUV</name>
<proteinExistence type="predicted"/>
<dbReference type="OrthoDB" id="4035606at2759"/>
<evidence type="ECO:0000313" key="1">
    <source>
        <dbReference type="EMBL" id="OEJ88817.1"/>
    </source>
</evidence>
<dbReference type="Pfam" id="PF08987">
    <property type="entry name" value="DUF1892"/>
    <property type="match status" value="1"/>
</dbReference>
<dbReference type="InterPro" id="IPR035946">
    <property type="entry name" value="YML108W-like_sf"/>
</dbReference>